<evidence type="ECO:0000313" key="2">
    <source>
        <dbReference type="EMBL" id="KAJ8443899.1"/>
    </source>
</evidence>
<dbReference type="GO" id="GO:0055088">
    <property type="term" value="P:lipid homeostasis"/>
    <property type="evidence" value="ECO:0007669"/>
    <property type="project" value="TreeGrafter"/>
</dbReference>
<dbReference type="Pfam" id="PF03109">
    <property type="entry name" value="ABC1"/>
    <property type="match status" value="1"/>
</dbReference>
<dbReference type="OrthoDB" id="427480at2759"/>
<organism evidence="2 3">
    <name type="scientific">Carnegiea gigantea</name>
    <dbReference type="NCBI Taxonomy" id="171969"/>
    <lineage>
        <taxon>Eukaryota</taxon>
        <taxon>Viridiplantae</taxon>
        <taxon>Streptophyta</taxon>
        <taxon>Embryophyta</taxon>
        <taxon>Tracheophyta</taxon>
        <taxon>Spermatophyta</taxon>
        <taxon>Magnoliopsida</taxon>
        <taxon>eudicotyledons</taxon>
        <taxon>Gunneridae</taxon>
        <taxon>Pentapetalae</taxon>
        <taxon>Caryophyllales</taxon>
        <taxon>Cactineae</taxon>
        <taxon>Cactaceae</taxon>
        <taxon>Cactoideae</taxon>
        <taxon>Echinocereeae</taxon>
        <taxon>Carnegiea</taxon>
    </lineage>
</organism>
<dbReference type="GO" id="GO:0005743">
    <property type="term" value="C:mitochondrial inner membrane"/>
    <property type="evidence" value="ECO:0007669"/>
    <property type="project" value="TreeGrafter"/>
</dbReference>
<sequence>MAATAILGGGAAGGAVLTSEDPQATPKLCTNVPDRLFRDSVAAASIASGNPKIFLLLSVILYLRDIFAYTYGLFNLQVQHSHMTDTVAADYATVEWLFPNFDYRWLVAEVRESLPKVSQDGERSDSDFLDVAIKELELLVEARNSEKCPRNFQKLLPHTDRIYVPLVYWNLSTSILLTVEFMDGMRVDDVKGIQNMGIRPYHVSKLVSEDFAEMIFKHGFVHCDPHAANLLGKEPFRHNSDLPCGSAGTRRPQLVLLDHGLYKELDFSTRINYAALWKVSRPRDVYALFAGILTMRPWNGVIDTSVDHLLVRGTESDRSELRLQGSSMKTYLIIGKVSPEAVIEAKLQQGKSILGWIGVRWEEILLNARLLAMQVALWFLHLQEVLQYRRALGC</sequence>
<comment type="caution">
    <text evidence="2">The sequence shown here is derived from an EMBL/GenBank/DDBJ whole genome shotgun (WGS) entry which is preliminary data.</text>
</comment>
<keyword evidence="3" id="KW-1185">Reference proteome</keyword>
<dbReference type="PANTHER" id="PTHR43173">
    <property type="entry name" value="ABC1 FAMILY PROTEIN"/>
    <property type="match status" value="1"/>
</dbReference>
<dbReference type="EMBL" id="JAKOGI010000110">
    <property type="protein sequence ID" value="KAJ8443899.1"/>
    <property type="molecule type" value="Genomic_DNA"/>
</dbReference>
<feature type="domain" description="ABC1 atypical kinase-like" evidence="1">
    <location>
        <begin position="78"/>
        <end position="280"/>
    </location>
</feature>
<name>A0A9Q1KI24_9CARY</name>
<dbReference type="InterPro" id="IPR004147">
    <property type="entry name" value="ABC1_dom"/>
</dbReference>
<proteinExistence type="predicted"/>
<accession>A0A9Q1KI24</accession>
<dbReference type="GO" id="GO:0007005">
    <property type="term" value="P:mitochondrion organization"/>
    <property type="evidence" value="ECO:0007669"/>
    <property type="project" value="TreeGrafter"/>
</dbReference>
<dbReference type="InterPro" id="IPR051130">
    <property type="entry name" value="Mito_struct-func_regulator"/>
</dbReference>
<dbReference type="Proteomes" id="UP001153076">
    <property type="component" value="Unassembled WGS sequence"/>
</dbReference>
<evidence type="ECO:0000313" key="3">
    <source>
        <dbReference type="Proteomes" id="UP001153076"/>
    </source>
</evidence>
<evidence type="ECO:0000259" key="1">
    <source>
        <dbReference type="Pfam" id="PF03109"/>
    </source>
</evidence>
<reference evidence="2" key="1">
    <citation type="submission" date="2022-04" db="EMBL/GenBank/DDBJ databases">
        <title>Carnegiea gigantea Genome sequencing and assembly v2.</title>
        <authorList>
            <person name="Copetti D."/>
            <person name="Sanderson M.J."/>
            <person name="Burquez A."/>
            <person name="Wojciechowski M.F."/>
        </authorList>
    </citation>
    <scope>NUCLEOTIDE SEQUENCE</scope>
    <source>
        <strain evidence="2">SGP5-SGP5p</strain>
        <tissue evidence="2">Aerial part</tissue>
    </source>
</reference>
<protein>
    <recommendedName>
        <fullName evidence="1">ABC1 atypical kinase-like domain-containing protein</fullName>
    </recommendedName>
</protein>
<dbReference type="PANTHER" id="PTHR43173:SF19">
    <property type="entry name" value="AARF DOMAIN-CONTAINING PROTEIN KINASE 1"/>
    <property type="match status" value="1"/>
</dbReference>
<gene>
    <name evidence="2" type="ORF">Cgig2_032723</name>
</gene>
<dbReference type="AlphaFoldDB" id="A0A9Q1KI24"/>